<reference evidence="1 2" key="1">
    <citation type="submission" date="2019-10" db="EMBL/GenBank/DDBJ databases">
        <title>Genomic and transcriptomic insights into the perfect genentic adaptation of a filamentous nitrogen-fixing cyanobacterium to rice fields.</title>
        <authorList>
            <person name="Chen Z."/>
        </authorList>
    </citation>
    <scope>NUCLEOTIDE SEQUENCE [LARGE SCALE GENOMIC DNA]</scope>
    <source>
        <strain evidence="1">CCNUC1</strain>
    </source>
</reference>
<accession>A0A5P8WAG1</accession>
<keyword evidence="2" id="KW-1185">Reference proteome</keyword>
<dbReference type="Proteomes" id="UP000326678">
    <property type="component" value="Chromosome Gxm2"/>
</dbReference>
<dbReference type="KEGG" id="nsh:GXM_07277"/>
<dbReference type="AlphaFoldDB" id="A0A5P8WAG1"/>
<evidence type="ECO:0000313" key="1">
    <source>
        <dbReference type="EMBL" id="QFS49783.1"/>
    </source>
</evidence>
<dbReference type="EMBL" id="CP045227">
    <property type="protein sequence ID" value="QFS49783.1"/>
    <property type="molecule type" value="Genomic_DNA"/>
</dbReference>
<sequence length="66" mass="7695">MVKGQTLIIFIFFKLLHHFKLLKKIIKTLPKFKLSEDIIDEIIDINDSNSNYVGLGTNIVTISWYI</sequence>
<gene>
    <name evidence="1" type="ORF">GXM_07277</name>
</gene>
<organism evidence="1 2">
    <name type="scientific">Nostoc sphaeroides CCNUC1</name>
    <dbReference type="NCBI Taxonomy" id="2653204"/>
    <lineage>
        <taxon>Bacteria</taxon>
        <taxon>Bacillati</taxon>
        <taxon>Cyanobacteriota</taxon>
        <taxon>Cyanophyceae</taxon>
        <taxon>Nostocales</taxon>
        <taxon>Nostocaceae</taxon>
        <taxon>Nostoc</taxon>
    </lineage>
</organism>
<proteinExistence type="predicted"/>
<protein>
    <submittedName>
        <fullName evidence="1">Uncharacterized protein</fullName>
    </submittedName>
</protein>
<name>A0A5P8WAG1_9NOSO</name>
<evidence type="ECO:0000313" key="2">
    <source>
        <dbReference type="Proteomes" id="UP000326678"/>
    </source>
</evidence>